<dbReference type="eggNOG" id="KOG4120">
    <property type="taxonomic scope" value="Eukaryota"/>
</dbReference>
<dbReference type="EMBL" id="KV441397">
    <property type="protein sequence ID" value="OAF58442.1"/>
    <property type="molecule type" value="Genomic_DNA"/>
</dbReference>
<dbReference type="FunFam" id="3.40.470.10:FF:000010">
    <property type="entry name" value="G/U mismatch-specific DNA glycosylase"/>
    <property type="match status" value="1"/>
</dbReference>
<keyword evidence="2" id="KW-0378">Hydrolase</keyword>
<proteinExistence type="predicted"/>
<evidence type="ECO:0000259" key="5">
    <source>
        <dbReference type="Pfam" id="PF03167"/>
    </source>
</evidence>
<dbReference type="VEuPathDB" id="FungiDB:GMDG_07665"/>
<dbReference type="GO" id="GO:0004844">
    <property type="term" value="F:uracil DNA N-glycosylase activity"/>
    <property type="evidence" value="ECO:0007669"/>
    <property type="project" value="TreeGrafter"/>
</dbReference>
<organism evidence="6">
    <name type="scientific">Pseudogymnoascus destructans</name>
    <dbReference type="NCBI Taxonomy" id="655981"/>
    <lineage>
        <taxon>Eukaryota</taxon>
        <taxon>Fungi</taxon>
        <taxon>Dikarya</taxon>
        <taxon>Ascomycota</taxon>
        <taxon>Pezizomycotina</taxon>
        <taxon>Leotiomycetes</taxon>
        <taxon>Thelebolales</taxon>
        <taxon>Thelebolaceae</taxon>
        <taxon>Pseudogymnoascus</taxon>
    </lineage>
</organism>
<keyword evidence="3" id="KW-0234">DNA repair</keyword>
<dbReference type="RefSeq" id="XP_024323727.1">
    <property type="nucleotide sequence ID" value="XM_024470039.1"/>
</dbReference>
<evidence type="ECO:0000256" key="3">
    <source>
        <dbReference type="ARBA" id="ARBA00023204"/>
    </source>
</evidence>
<dbReference type="GO" id="GO:0006285">
    <property type="term" value="P:base-excision repair, AP site formation"/>
    <property type="evidence" value="ECO:0007669"/>
    <property type="project" value="InterPro"/>
</dbReference>
<dbReference type="GO" id="GO:0008263">
    <property type="term" value="F:pyrimidine-specific mismatch base pair DNA N-glycosylase activity"/>
    <property type="evidence" value="ECO:0007669"/>
    <property type="project" value="TreeGrafter"/>
</dbReference>
<name>A0A177AAK6_9PEZI</name>
<feature type="compositionally biased region" description="Low complexity" evidence="4">
    <location>
        <begin position="75"/>
        <end position="86"/>
    </location>
</feature>
<dbReference type="Gene3D" id="3.40.470.10">
    <property type="entry name" value="Uracil-DNA glycosylase-like domain"/>
    <property type="match status" value="1"/>
</dbReference>
<gene>
    <name evidence="6" type="ORF">VC83_06438</name>
</gene>
<evidence type="ECO:0000313" key="6">
    <source>
        <dbReference type="EMBL" id="OAF58442.1"/>
    </source>
</evidence>
<dbReference type="CDD" id="cd10028">
    <property type="entry name" value="UDG-F2_TDG_MUG"/>
    <property type="match status" value="1"/>
</dbReference>
<keyword evidence="1" id="KW-0227">DNA damage</keyword>
<dbReference type="InterPro" id="IPR015637">
    <property type="entry name" value="MUG/TDG"/>
</dbReference>
<evidence type="ECO:0000256" key="4">
    <source>
        <dbReference type="SAM" id="MobiDB-lite"/>
    </source>
</evidence>
<dbReference type="PANTHER" id="PTHR12159:SF9">
    <property type="entry name" value="G_T MISMATCH-SPECIFIC THYMINE DNA GLYCOSYLASE"/>
    <property type="match status" value="1"/>
</dbReference>
<dbReference type="Proteomes" id="UP000077154">
    <property type="component" value="Unassembled WGS sequence"/>
</dbReference>
<dbReference type="AlphaFoldDB" id="A0A177AAK6"/>
<dbReference type="InterPro" id="IPR036895">
    <property type="entry name" value="Uracil-DNA_glycosylase-like_sf"/>
</dbReference>
<dbReference type="SUPFAM" id="SSF52141">
    <property type="entry name" value="Uracil-DNA glycosylase-like"/>
    <property type="match status" value="1"/>
</dbReference>
<dbReference type="InterPro" id="IPR005122">
    <property type="entry name" value="Uracil-DNA_glycosylase-like"/>
</dbReference>
<feature type="region of interest" description="Disordered" evidence="4">
    <location>
        <begin position="23"/>
        <end position="99"/>
    </location>
</feature>
<feature type="compositionally biased region" description="Polar residues" evidence="4">
    <location>
        <begin position="46"/>
        <end position="65"/>
    </location>
</feature>
<sequence length="316" mass="35277">MSQAIPVSSPSFKGRLNLSSFAFSAPPAQTLRRRSPRSLTPKVEESNSPSQTLIIKTEPSNSPSPNRKRGTDTLSRPSSSSSSSPNKKSRSRTPSGYAPPSKYAHLNELIDILEPHLICAFVGLNPGIRTATEGHAYSHPSNRFWKLLYSSGLTTRLMKPAEDRSLPALYSLGNTNIVARPTRNGAELSKQEMDDSVAVLEEKMRTFKPEAVCIVGKSIWESIWRVRHGRAIKKEEFRYGWQDESEALGKSNDLKEEGEEAEVWKGARVFVATTTSGLATNPTQAEKERIWRELGGWAEKRRREKAGKGWRWLKGL</sequence>
<evidence type="ECO:0000256" key="2">
    <source>
        <dbReference type="ARBA" id="ARBA00022801"/>
    </source>
</evidence>
<feature type="domain" description="Uracil-DNA glycosylase-like" evidence="5">
    <location>
        <begin position="117"/>
        <end position="294"/>
    </location>
</feature>
<dbReference type="GeneID" id="36289498"/>
<dbReference type="OrthoDB" id="565731at2759"/>
<evidence type="ECO:0000256" key="1">
    <source>
        <dbReference type="ARBA" id="ARBA00022763"/>
    </source>
</evidence>
<dbReference type="PANTHER" id="PTHR12159">
    <property type="entry name" value="G/T AND G/U MISMATCH-SPECIFIC DNA GLYCOSYLASE"/>
    <property type="match status" value="1"/>
</dbReference>
<dbReference type="Pfam" id="PF03167">
    <property type="entry name" value="UDG"/>
    <property type="match status" value="1"/>
</dbReference>
<reference evidence="6" key="1">
    <citation type="submission" date="2016-03" db="EMBL/GenBank/DDBJ databases">
        <title>Updated assembly of Pseudogymnoascus destructans, the fungus causing white-nose syndrome of bats.</title>
        <authorList>
            <person name="Palmer J.M."/>
            <person name="Drees K.P."/>
            <person name="Foster J.T."/>
            <person name="Lindner D.L."/>
        </authorList>
    </citation>
    <scope>NUCLEOTIDE SEQUENCE [LARGE SCALE GENOMIC DNA]</scope>
    <source>
        <strain evidence="6">20631-21</strain>
    </source>
</reference>
<accession>A0A177AAK6</accession>
<protein>
    <recommendedName>
        <fullName evidence="5">Uracil-DNA glycosylase-like domain-containing protein</fullName>
    </recommendedName>
</protein>